<dbReference type="InterPro" id="IPR036689">
    <property type="entry name" value="ESAT-6-like_sf"/>
</dbReference>
<dbReference type="Proteomes" id="UP000247569">
    <property type="component" value="Unassembled WGS sequence"/>
</dbReference>
<evidence type="ECO:0000256" key="1">
    <source>
        <dbReference type="SAM" id="MobiDB-lite"/>
    </source>
</evidence>
<dbReference type="AlphaFoldDB" id="A0A318JY57"/>
<feature type="compositionally biased region" description="Gly residues" evidence="1">
    <location>
        <begin position="360"/>
        <end position="378"/>
    </location>
</feature>
<organism evidence="2 3">
    <name type="scientific">Nocardia tenerifensis</name>
    <dbReference type="NCBI Taxonomy" id="228006"/>
    <lineage>
        <taxon>Bacteria</taxon>
        <taxon>Bacillati</taxon>
        <taxon>Actinomycetota</taxon>
        <taxon>Actinomycetes</taxon>
        <taxon>Mycobacteriales</taxon>
        <taxon>Nocardiaceae</taxon>
        <taxon>Nocardia</taxon>
    </lineage>
</organism>
<feature type="region of interest" description="Disordered" evidence="1">
    <location>
        <begin position="123"/>
        <end position="148"/>
    </location>
</feature>
<accession>A0A318JY57</accession>
<keyword evidence="3" id="KW-1185">Reference proteome</keyword>
<feature type="compositionally biased region" description="Polar residues" evidence="1">
    <location>
        <begin position="424"/>
        <end position="438"/>
    </location>
</feature>
<reference evidence="2 3" key="1">
    <citation type="submission" date="2018-05" db="EMBL/GenBank/DDBJ databases">
        <title>Genomic Encyclopedia of Type Strains, Phase IV (KMG-IV): sequencing the most valuable type-strain genomes for metagenomic binning, comparative biology and taxonomic classification.</title>
        <authorList>
            <person name="Goeker M."/>
        </authorList>
    </citation>
    <scope>NUCLEOTIDE SEQUENCE [LARGE SCALE GENOMIC DNA]</scope>
    <source>
        <strain evidence="2 3">DSM 44704</strain>
    </source>
</reference>
<feature type="compositionally biased region" description="Basic and acidic residues" evidence="1">
    <location>
        <begin position="524"/>
        <end position="545"/>
    </location>
</feature>
<evidence type="ECO:0008006" key="4">
    <source>
        <dbReference type="Google" id="ProtNLM"/>
    </source>
</evidence>
<dbReference type="RefSeq" id="WP_040740700.1">
    <property type="nucleotide sequence ID" value="NZ_QJKF01000008.1"/>
</dbReference>
<feature type="compositionally biased region" description="Pro residues" evidence="1">
    <location>
        <begin position="392"/>
        <end position="413"/>
    </location>
</feature>
<sequence>MASTPKVSDGTLWADLLTSAKNGKLELEPGTAEQCARHVESMLEVVVGVQNWISQNTMVASPVIAESVSGRLLWTVFSQKFGTELRQRVDRHREILVDMGNTFVTAGKRYARTEDESAASFEDISFTPSGTPPSGAPPKGVIPDHPGRLKPTTKYDAYGFGPEMGAQLGWETLYIVCNSMDPQAVANAAGVWKWLSTTLDTGFTTLRTSIASTSDRWEGVGSQNAIGATNAYVEASKQLTGDMNLLGETLTYTSGWLQQTKQNAMPPTPSPPPADSISQNMANELNLIRYQENFQLYYSDNYTHTTTRIVTLPTPDPVTVPAVDIGGETTRKPAGEPLPVNDEETKPGGGDSGSETPTEGGEGGGGEGGGGEGDGGEGGGEHGGGDGSGGSKPPPVVGNPDPVTKPPGDPTKPPTSTKGLNEGLLSSLNKPPGQLSTDPSRKPGILAATVPPSGTQTGAPIVKGGGGVGGKGVIGRAPLALGTSANPLFPRAVAPVESRVIGRAGPASGYQPGMPHGGVPGRSTSDEEREKRRKEYLNSTEHLEEALGEPGRGIRPVLDR</sequence>
<gene>
    <name evidence="2" type="ORF">DFR70_108257</name>
</gene>
<comment type="caution">
    <text evidence="2">The sequence shown here is derived from an EMBL/GenBank/DDBJ whole genome shotgun (WGS) entry which is preliminary data.</text>
</comment>
<feature type="region of interest" description="Disordered" evidence="1">
    <location>
        <begin position="503"/>
        <end position="560"/>
    </location>
</feature>
<dbReference type="EMBL" id="QJKF01000008">
    <property type="protein sequence ID" value="PXX61699.1"/>
    <property type="molecule type" value="Genomic_DNA"/>
</dbReference>
<dbReference type="SUPFAM" id="SSF140453">
    <property type="entry name" value="EsxAB dimer-like"/>
    <property type="match status" value="1"/>
</dbReference>
<proteinExistence type="predicted"/>
<name>A0A318JY57_9NOCA</name>
<evidence type="ECO:0000313" key="2">
    <source>
        <dbReference type="EMBL" id="PXX61699.1"/>
    </source>
</evidence>
<protein>
    <recommendedName>
        <fullName evidence="4">PPE family protein</fullName>
    </recommendedName>
</protein>
<feature type="region of interest" description="Disordered" evidence="1">
    <location>
        <begin position="312"/>
        <end position="468"/>
    </location>
</feature>
<feature type="compositionally biased region" description="Low complexity" evidence="1">
    <location>
        <begin position="312"/>
        <end position="323"/>
    </location>
</feature>
<evidence type="ECO:0000313" key="3">
    <source>
        <dbReference type="Proteomes" id="UP000247569"/>
    </source>
</evidence>